<dbReference type="KEGG" id="rha:RHA1_ro00659"/>
<dbReference type="AlphaFoldDB" id="Q0SIZ2"/>
<dbReference type="PATRIC" id="fig|101510.16.peg.685"/>
<dbReference type="Proteomes" id="UP000008710">
    <property type="component" value="Chromosome"/>
</dbReference>
<keyword evidence="1" id="KW-0479">Metal-binding</keyword>
<proteinExistence type="predicted"/>
<name>Q0SIZ2_RHOJR</name>
<dbReference type="Pfam" id="PF07883">
    <property type="entry name" value="Cupin_2"/>
    <property type="match status" value="1"/>
</dbReference>
<dbReference type="Gene3D" id="2.60.120.10">
    <property type="entry name" value="Jelly Rolls"/>
    <property type="match status" value="1"/>
</dbReference>
<dbReference type="InterPro" id="IPR013096">
    <property type="entry name" value="Cupin_2"/>
</dbReference>
<dbReference type="PANTHER" id="PTHR35848:SF6">
    <property type="entry name" value="CUPIN TYPE-2 DOMAIN-CONTAINING PROTEIN"/>
    <property type="match status" value="1"/>
</dbReference>
<dbReference type="InterPro" id="IPR014710">
    <property type="entry name" value="RmlC-like_jellyroll"/>
</dbReference>
<evidence type="ECO:0000259" key="2">
    <source>
        <dbReference type="Pfam" id="PF07883"/>
    </source>
</evidence>
<accession>Q0SIZ2</accession>
<evidence type="ECO:0000256" key="1">
    <source>
        <dbReference type="ARBA" id="ARBA00022723"/>
    </source>
</evidence>
<gene>
    <name evidence="3" type="ordered locus">RHA1_ro00659</name>
</gene>
<protein>
    <submittedName>
        <fullName evidence="3">Possible WhiE protein</fullName>
    </submittedName>
</protein>
<reference evidence="4" key="1">
    <citation type="journal article" date="2006" name="Proc. Natl. Acad. Sci. U.S.A.">
        <title>The complete genome of Rhodococcus sp. RHA1 provides insights into a catabolic powerhouse.</title>
        <authorList>
            <person name="McLeod M.P."/>
            <person name="Warren R.L."/>
            <person name="Hsiao W.W.L."/>
            <person name="Araki N."/>
            <person name="Myhre M."/>
            <person name="Fernandes C."/>
            <person name="Miyazawa D."/>
            <person name="Wong W."/>
            <person name="Lillquist A.L."/>
            <person name="Wang D."/>
            <person name="Dosanjh M."/>
            <person name="Hara H."/>
            <person name="Petrescu A."/>
            <person name="Morin R.D."/>
            <person name="Yang G."/>
            <person name="Stott J.M."/>
            <person name="Schein J.E."/>
            <person name="Shin H."/>
            <person name="Smailus D."/>
            <person name="Siddiqui A.S."/>
            <person name="Marra M.A."/>
            <person name="Jones S.J.M."/>
            <person name="Holt R."/>
            <person name="Brinkman F.S.L."/>
            <person name="Miyauchi K."/>
            <person name="Fukuda M."/>
            <person name="Davies J.E."/>
            <person name="Mohn W.W."/>
            <person name="Eltis L.D."/>
        </authorList>
    </citation>
    <scope>NUCLEOTIDE SEQUENCE [LARGE SCALE GENOMIC DNA]</scope>
    <source>
        <strain evidence="4">RHA1</strain>
    </source>
</reference>
<evidence type="ECO:0000313" key="3">
    <source>
        <dbReference type="EMBL" id="ABG92494.1"/>
    </source>
</evidence>
<dbReference type="EMBL" id="CP000431">
    <property type="protein sequence ID" value="ABG92494.1"/>
    <property type="molecule type" value="Genomic_DNA"/>
</dbReference>
<dbReference type="InterPro" id="IPR051610">
    <property type="entry name" value="GPI/OXD"/>
</dbReference>
<dbReference type="InterPro" id="IPR011051">
    <property type="entry name" value="RmlC_Cupin_sf"/>
</dbReference>
<dbReference type="SUPFAM" id="SSF51182">
    <property type="entry name" value="RmlC-like cupins"/>
    <property type="match status" value="1"/>
</dbReference>
<dbReference type="GO" id="GO:0046872">
    <property type="term" value="F:metal ion binding"/>
    <property type="evidence" value="ECO:0007669"/>
    <property type="project" value="UniProtKB-KW"/>
</dbReference>
<dbReference type="RefSeq" id="WP_011593910.1">
    <property type="nucleotide sequence ID" value="NC_008268.1"/>
</dbReference>
<dbReference type="HOGENOM" id="CLU_143523_0_0_11"/>
<feature type="domain" description="Cupin type-2" evidence="2">
    <location>
        <begin position="61"/>
        <end position="129"/>
    </location>
</feature>
<sequence length="156" mass="16589">MTDITTADPTALAVSAQLRDGREAAVLRSSQITPRQRGGGARTIPLVSQQVGGKDFLNGITMFGPGAAIPEHFHNCDESVLIIRGSAVAHIDGAEHPVTVGDNSFIPAGIPHFFRNASDTDELHIFWTYASVDANRTIVATGATTRIDEEHGTNLT</sequence>
<dbReference type="PANTHER" id="PTHR35848">
    <property type="entry name" value="OXALATE-BINDING PROTEIN"/>
    <property type="match status" value="1"/>
</dbReference>
<dbReference type="OrthoDB" id="287918at2"/>
<dbReference type="eggNOG" id="COG1917">
    <property type="taxonomic scope" value="Bacteria"/>
</dbReference>
<evidence type="ECO:0000313" key="4">
    <source>
        <dbReference type="Proteomes" id="UP000008710"/>
    </source>
</evidence>
<organism evidence="3 4">
    <name type="scientific">Rhodococcus jostii (strain RHA1)</name>
    <dbReference type="NCBI Taxonomy" id="101510"/>
    <lineage>
        <taxon>Bacteria</taxon>
        <taxon>Bacillati</taxon>
        <taxon>Actinomycetota</taxon>
        <taxon>Actinomycetes</taxon>
        <taxon>Mycobacteriales</taxon>
        <taxon>Nocardiaceae</taxon>
        <taxon>Rhodococcus</taxon>
    </lineage>
</organism>